<sequence length="91" mass="9695">MERFAFSVNEGDVLRDWNRRSTPGPRPHLPNLPPASSFFLNSLGLSFLVGFVARGEEGAFRPGARWLSSGGVPDESLSKGVSLPGPPEGTG</sequence>
<name>A0A165QZV3_9APHY</name>
<feature type="region of interest" description="Disordered" evidence="1">
    <location>
        <begin position="66"/>
        <end position="91"/>
    </location>
</feature>
<gene>
    <name evidence="2" type="ORF">DAEQUDRAFT_725752</name>
</gene>
<dbReference type="EMBL" id="KV429053">
    <property type="protein sequence ID" value="KZT70128.1"/>
    <property type="molecule type" value="Genomic_DNA"/>
</dbReference>
<evidence type="ECO:0000256" key="1">
    <source>
        <dbReference type="SAM" id="MobiDB-lite"/>
    </source>
</evidence>
<evidence type="ECO:0000313" key="2">
    <source>
        <dbReference type="EMBL" id="KZT70128.1"/>
    </source>
</evidence>
<protein>
    <submittedName>
        <fullName evidence="2">Uncharacterized protein</fullName>
    </submittedName>
</protein>
<reference evidence="2 3" key="1">
    <citation type="journal article" date="2016" name="Mol. Biol. Evol.">
        <title>Comparative Genomics of Early-Diverging Mushroom-Forming Fungi Provides Insights into the Origins of Lignocellulose Decay Capabilities.</title>
        <authorList>
            <person name="Nagy L.G."/>
            <person name="Riley R."/>
            <person name="Tritt A."/>
            <person name="Adam C."/>
            <person name="Daum C."/>
            <person name="Floudas D."/>
            <person name="Sun H."/>
            <person name="Yadav J.S."/>
            <person name="Pangilinan J."/>
            <person name="Larsson K.H."/>
            <person name="Matsuura K."/>
            <person name="Barry K."/>
            <person name="Labutti K."/>
            <person name="Kuo R."/>
            <person name="Ohm R.A."/>
            <person name="Bhattacharya S.S."/>
            <person name="Shirouzu T."/>
            <person name="Yoshinaga Y."/>
            <person name="Martin F.M."/>
            <person name="Grigoriev I.V."/>
            <person name="Hibbett D.S."/>
        </authorList>
    </citation>
    <scope>NUCLEOTIDE SEQUENCE [LARGE SCALE GENOMIC DNA]</scope>
    <source>
        <strain evidence="2 3">L-15889</strain>
    </source>
</reference>
<accession>A0A165QZV3</accession>
<dbReference type="Proteomes" id="UP000076727">
    <property type="component" value="Unassembled WGS sequence"/>
</dbReference>
<organism evidence="2 3">
    <name type="scientific">Daedalea quercina L-15889</name>
    <dbReference type="NCBI Taxonomy" id="1314783"/>
    <lineage>
        <taxon>Eukaryota</taxon>
        <taxon>Fungi</taxon>
        <taxon>Dikarya</taxon>
        <taxon>Basidiomycota</taxon>
        <taxon>Agaricomycotina</taxon>
        <taxon>Agaricomycetes</taxon>
        <taxon>Polyporales</taxon>
        <taxon>Fomitopsis</taxon>
    </lineage>
</organism>
<keyword evidence="3" id="KW-1185">Reference proteome</keyword>
<dbReference type="AlphaFoldDB" id="A0A165QZV3"/>
<evidence type="ECO:0000313" key="3">
    <source>
        <dbReference type="Proteomes" id="UP000076727"/>
    </source>
</evidence>
<proteinExistence type="predicted"/>